<evidence type="ECO:0000313" key="3">
    <source>
        <dbReference type="Proteomes" id="UP000515488"/>
    </source>
</evidence>
<evidence type="ECO:0000259" key="1">
    <source>
        <dbReference type="Pfam" id="PF09327"/>
    </source>
</evidence>
<protein>
    <recommendedName>
        <fullName evidence="1">Tip attachment protein J central straight fiber domain-containing protein</fullName>
    </recommendedName>
</protein>
<feature type="domain" description="Tip attachment protein J central straight fiber" evidence="1">
    <location>
        <begin position="137"/>
        <end position="192"/>
    </location>
</feature>
<dbReference type="InterPro" id="IPR015406">
    <property type="entry name" value="GpJ_CSF"/>
</dbReference>
<dbReference type="RefSeq" id="WP_232101144.1">
    <property type="nucleotide sequence ID" value="NZ_AP022126.1"/>
</dbReference>
<sequence>MSEPSIVPYVKTTPKPFGVDVEWKWPGGCAVLELQCLHEDGRLMKERIFWPATVCLISGLKAGERLQVRLRPIAEDGSARDWRASDWVEGVSSVDVGEIVEALDEEIRNSCALHGLKGGWFVDKTGKAYIHEALIGDGVVSQNYRVKLNVAGKGKPHEAGMTLGVEGEHSKVEFLADRFKVHEAASSIIENAVATSAKTKIRLGDEMKQAIIDAVRESDLFASLLAKIDAQTASVVGLQQAMHEAVNDALLNALKPGGAIWVGLNRQH</sequence>
<gene>
    <name evidence="2" type="ORF">WP5S18C02_02980</name>
</gene>
<organism evidence="2 3">
    <name type="scientific">Enterobacter cloacae</name>
    <dbReference type="NCBI Taxonomy" id="550"/>
    <lineage>
        <taxon>Bacteria</taxon>
        <taxon>Pseudomonadati</taxon>
        <taxon>Pseudomonadota</taxon>
        <taxon>Gammaproteobacteria</taxon>
        <taxon>Enterobacterales</taxon>
        <taxon>Enterobacteriaceae</taxon>
        <taxon>Enterobacter</taxon>
        <taxon>Enterobacter cloacae complex</taxon>
    </lineage>
</organism>
<reference evidence="2 3" key="1">
    <citation type="submission" date="2019-12" db="EMBL/GenBank/DDBJ databases">
        <title>complete genome sequences of Enterobacter cloacae str. WP5-S18-CRE-02 isolated from wastewater treatment plant effluent.</title>
        <authorList>
            <person name="Sekizuka T."/>
            <person name="Itokawa K."/>
            <person name="Yatsu K."/>
            <person name="Inamine Y."/>
            <person name="Kuroda M."/>
        </authorList>
    </citation>
    <scope>NUCLEOTIDE SEQUENCE [LARGE SCALE GENOMIC DNA]</scope>
    <source>
        <strain evidence="2 3">WP5-S18-CRE-02</strain>
    </source>
</reference>
<dbReference type="AlphaFoldDB" id="A0A6S5JLK3"/>
<name>A0A6S5JLK3_ENTCL</name>
<dbReference type="Pfam" id="PF09327">
    <property type="entry name" value="Phage_Tail_Tip"/>
    <property type="match status" value="1"/>
</dbReference>
<dbReference type="EMBL" id="AP022126">
    <property type="protein sequence ID" value="BBS30092.1"/>
    <property type="molecule type" value="Genomic_DNA"/>
</dbReference>
<evidence type="ECO:0000313" key="2">
    <source>
        <dbReference type="EMBL" id="BBS30092.1"/>
    </source>
</evidence>
<proteinExistence type="predicted"/>
<accession>A0A6S5JLK3</accession>
<dbReference type="Proteomes" id="UP000515488">
    <property type="component" value="Chromosome"/>
</dbReference>